<evidence type="ECO:0000259" key="13">
    <source>
        <dbReference type="Pfam" id="PF02852"/>
    </source>
</evidence>
<keyword evidence="6" id="KW-1015">Disulfide bond</keyword>
<feature type="binding site" evidence="9">
    <location>
        <begin position="229"/>
        <end position="236"/>
    </location>
    <ligand>
        <name>NAD(+)</name>
        <dbReference type="ChEBI" id="CHEBI:57540"/>
    </ligand>
</feature>
<dbReference type="PRINTS" id="PR00368">
    <property type="entry name" value="FADPNR"/>
</dbReference>
<dbReference type="Gene3D" id="3.30.390.30">
    <property type="match status" value="1"/>
</dbReference>
<feature type="domain" description="FAD/NAD(P)-binding" evidence="14">
    <location>
        <begin position="52"/>
        <end position="389"/>
    </location>
</feature>
<sequence length="530" mass="55847">MVKRATLLLSLAGAASAFAPASQRAAAFRTRRTPSATSPSSLRMSEDGEYDFDVAIIGCGVGGHGAALHSRAQGLKTAVFAGEDVGGTCVNRGCVPSKALLAASGRVRDMKNAGHLDSMGIKVEGEVEFDRQGIADHAKNLASKVKGNLENSLVALGCDVIEGRGSLTSTAHEVKDEKTGKVYTAKDVILAPGSIPFVPPGVTVDEKTVYTSDGALELQFVPEWVAIIGSGYIGLEFSDVYTALGSEVTFIEALPMLMPTFDREIAKQAERLLIRDRPIDYRTGVFASEVTPGIPGEKPVTIKMIDADTKEHVETIEVDAAMVATGRVPNTANMGLEDAGIETSRGFVAVNERMEVLTKHEDGEVVPNVYCIGDANGKMMLAHAASAQGISAIENIAGRTHEVNHDAIPAACFTHPEIAMVGPTEEQCVERAEKEGWTLGKSQGSFRANSKALAEGEGNGIAKVLFNKDTGEVVAVHIIGIHAADLIQECANAVAAGTTVQELSMMVHTHPTLCEVLDEAFKGAVGMASH</sequence>
<dbReference type="Pfam" id="PF07992">
    <property type="entry name" value="Pyr_redox_2"/>
    <property type="match status" value="1"/>
</dbReference>
<keyword evidence="12" id="KW-0732">Signal</keyword>
<dbReference type="PIRSF" id="PIRSF000350">
    <property type="entry name" value="Mercury_reductase_MerA"/>
    <property type="match status" value="1"/>
</dbReference>
<evidence type="ECO:0000256" key="11">
    <source>
        <dbReference type="RuleBase" id="RU003691"/>
    </source>
</evidence>
<dbReference type="PANTHER" id="PTHR22912:SF151">
    <property type="entry name" value="DIHYDROLIPOYL DEHYDROGENASE, MITOCHONDRIAL"/>
    <property type="match status" value="1"/>
</dbReference>
<evidence type="ECO:0000256" key="2">
    <source>
        <dbReference type="ARBA" id="ARBA00022630"/>
    </source>
</evidence>
<dbReference type="Pfam" id="PF02852">
    <property type="entry name" value="Pyr_redox_dim"/>
    <property type="match status" value="1"/>
</dbReference>
<dbReference type="Gene3D" id="3.50.50.60">
    <property type="entry name" value="FAD/NAD(P)-binding domain"/>
    <property type="match status" value="2"/>
</dbReference>
<evidence type="ECO:0000259" key="14">
    <source>
        <dbReference type="Pfam" id="PF07992"/>
    </source>
</evidence>
<feature type="binding site" evidence="9">
    <location>
        <position position="326"/>
    </location>
    <ligand>
        <name>NAD(+)</name>
        <dbReference type="ChEBI" id="CHEBI:57540"/>
    </ligand>
</feature>
<dbReference type="PANTHER" id="PTHR22912">
    <property type="entry name" value="DISULFIDE OXIDOREDUCTASE"/>
    <property type="match status" value="1"/>
</dbReference>
<reference evidence="15" key="1">
    <citation type="submission" date="2021-01" db="EMBL/GenBank/DDBJ databases">
        <authorList>
            <person name="Corre E."/>
            <person name="Pelletier E."/>
            <person name="Niang G."/>
            <person name="Scheremetjew M."/>
            <person name="Finn R."/>
            <person name="Kale V."/>
            <person name="Holt S."/>
            <person name="Cochrane G."/>
            <person name="Meng A."/>
            <person name="Brown T."/>
            <person name="Cohen L."/>
        </authorList>
    </citation>
    <scope>NUCLEOTIDE SEQUENCE</scope>
    <source>
        <strain evidence="15">Isolate 1302-5</strain>
    </source>
</reference>
<evidence type="ECO:0000256" key="12">
    <source>
        <dbReference type="SAM" id="SignalP"/>
    </source>
</evidence>
<evidence type="ECO:0000256" key="4">
    <source>
        <dbReference type="ARBA" id="ARBA00023002"/>
    </source>
</evidence>
<name>A0A7S4K9L4_9STRA</name>
<feature type="binding site" evidence="9">
    <location>
        <position position="165"/>
    </location>
    <ligand>
        <name>FAD</name>
        <dbReference type="ChEBI" id="CHEBI:57692"/>
    </ligand>
</feature>
<accession>A0A7S4K9L4</accession>
<dbReference type="GO" id="GO:0045252">
    <property type="term" value="C:oxoglutarate dehydrogenase complex"/>
    <property type="evidence" value="ECO:0007669"/>
    <property type="project" value="TreeGrafter"/>
</dbReference>
<gene>
    <name evidence="15" type="ORF">OAUR00152_LOCUS41545</name>
</gene>
<keyword evidence="7 11" id="KW-0676">Redox-active center</keyword>
<dbReference type="PRINTS" id="PR00411">
    <property type="entry name" value="PNDRDTASEI"/>
</dbReference>
<comment type="cofactor">
    <cofactor evidence="9">
        <name>FAD</name>
        <dbReference type="ChEBI" id="CHEBI:57692"/>
    </cofactor>
    <text evidence="9">Binds 1 FAD per subunit.</text>
</comment>
<dbReference type="InterPro" id="IPR001100">
    <property type="entry name" value="Pyr_nuc-diS_OxRdtase"/>
</dbReference>
<dbReference type="InterPro" id="IPR012999">
    <property type="entry name" value="Pyr_OxRdtase_I_AS"/>
</dbReference>
<feature type="binding site" evidence="9">
    <location>
        <begin position="380"/>
        <end position="383"/>
    </location>
    <ligand>
        <name>FAD</name>
        <dbReference type="ChEBI" id="CHEBI:57692"/>
    </ligand>
</feature>
<dbReference type="InterPro" id="IPR016156">
    <property type="entry name" value="FAD/NAD-linked_Rdtase_dimer_sf"/>
</dbReference>
<keyword evidence="5 9" id="KW-0520">NAD</keyword>
<feature type="active site" description="Proton acceptor" evidence="8">
    <location>
        <position position="510"/>
    </location>
</feature>
<evidence type="ECO:0000313" key="15">
    <source>
        <dbReference type="EMBL" id="CAE2288103.1"/>
    </source>
</evidence>
<dbReference type="PROSITE" id="PS00076">
    <property type="entry name" value="PYRIDINE_REDOX_1"/>
    <property type="match status" value="1"/>
</dbReference>
<evidence type="ECO:0000256" key="5">
    <source>
        <dbReference type="ARBA" id="ARBA00023027"/>
    </source>
</evidence>
<evidence type="ECO:0008006" key="16">
    <source>
        <dbReference type="Google" id="ProtNLM"/>
    </source>
</evidence>
<dbReference type="GO" id="GO:0004148">
    <property type="term" value="F:dihydrolipoyl dehydrogenase (NADH) activity"/>
    <property type="evidence" value="ECO:0007669"/>
    <property type="project" value="TreeGrafter"/>
</dbReference>
<organism evidence="15">
    <name type="scientific">Odontella aurita</name>
    <dbReference type="NCBI Taxonomy" id="265563"/>
    <lineage>
        <taxon>Eukaryota</taxon>
        <taxon>Sar</taxon>
        <taxon>Stramenopiles</taxon>
        <taxon>Ochrophyta</taxon>
        <taxon>Bacillariophyta</taxon>
        <taxon>Mediophyceae</taxon>
        <taxon>Biddulphiophycidae</taxon>
        <taxon>Eupodiscales</taxon>
        <taxon>Odontellaceae</taxon>
        <taxon>Odontella</taxon>
    </lineage>
</organism>
<feature type="binding site" evidence="9">
    <location>
        <position position="252"/>
    </location>
    <ligand>
        <name>NAD(+)</name>
        <dbReference type="ChEBI" id="CHEBI:57540"/>
    </ligand>
</feature>
<protein>
    <recommendedName>
        <fullName evidence="16">Dihydrolipoyl dehydrogenase</fullName>
    </recommendedName>
</protein>
<evidence type="ECO:0000256" key="7">
    <source>
        <dbReference type="ARBA" id="ARBA00023284"/>
    </source>
</evidence>
<feature type="signal peptide" evidence="12">
    <location>
        <begin position="1"/>
        <end position="17"/>
    </location>
</feature>
<dbReference type="InterPro" id="IPR036188">
    <property type="entry name" value="FAD/NAD-bd_sf"/>
</dbReference>
<dbReference type="SUPFAM" id="SSF51905">
    <property type="entry name" value="FAD/NAD(P)-binding domain"/>
    <property type="match status" value="1"/>
</dbReference>
<evidence type="ECO:0000256" key="9">
    <source>
        <dbReference type="PIRSR" id="PIRSR000350-3"/>
    </source>
</evidence>
<dbReference type="InterPro" id="IPR004099">
    <property type="entry name" value="Pyr_nucl-diS_OxRdtase_dimer"/>
</dbReference>
<keyword evidence="4 11" id="KW-0560">Oxidoreductase</keyword>
<proteinExistence type="inferred from homology"/>
<feature type="domain" description="Pyridine nucleotide-disulphide oxidoreductase dimerisation" evidence="13">
    <location>
        <begin position="408"/>
        <end position="520"/>
    </location>
</feature>
<evidence type="ECO:0000256" key="1">
    <source>
        <dbReference type="ARBA" id="ARBA00007532"/>
    </source>
</evidence>
<feature type="binding site" evidence="9">
    <location>
        <position position="374"/>
    </location>
    <ligand>
        <name>FAD</name>
        <dbReference type="ChEBI" id="CHEBI:57692"/>
    </ligand>
</feature>
<feature type="binding site" evidence="9">
    <location>
        <position position="98"/>
    </location>
    <ligand>
        <name>FAD</name>
        <dbReference type="ChEBI" id="CHEBI:57692"/>
    </ligand>
</feature>
<feature type="chain" id="PRO_5031376599" description="Dihydrolipoyl dehydrogenase" evidence="12">
    <location>
        <begin position="18"/>
        <end position="530"/>
    </location>
</feature>
<keyword evidence="9" id="KW-0547">Nucleotide-binding</keyword>
<comment type="similarity">
    <text evidence="1 11">Belongs to the class-I pyridine nucleotide-disulfide oxidoreductase family.</text>
</comment>
<dbReference type="InterPro" id="IPR050151">
    <property type="entry name" value="Class-I_Pyr_Nuc-Dis_Oxidored"/>
</dbReference>
<evidence type="ECO:0000256" key="10">
    <source>
        <dbReference type="PIRSR" id="PIRSR000350-4"/>
    </source>
</evidence>
<evidence type="ECO:0000256" key="3">
    <source>
        <dbReference type="ARBA" id="ARBA00022827"/>
    </source>
</evidence>
<evidence type="ECO:0000256" key="6">
    <source>
        <dbReference type="ARBA" id="ARBA00023157"/>
    </source>
</evidence>
<dbReference type="GO" id="GO:0050660">
    <property type="term" value="F:flavin adenine dinucleotide binding"/>
    <property type="evidence" value="ECO:0007669"/>
    <property type="project" value="TreeGrafter"/>
</dbReference>
<dbReference type="EMBL" id="HBKQ01060969">
    <property type="protein sequence ID" value="CAE2288103.1"/>
    <property type="molecule type" value="Transcribed_RNA"/>
</dbReference>
<dbReference type="AlphaFoldDB" id="A0A7S4K9L4"/>
<dbReference type="FunFam" id="3.30.390.30:FF:000001">
    <property type="entry name" value="Dihydrolipoyl dehydrogenase"/>
    <property type="match status" value="1"/>
</dbReference>
<dbReference type="GO" id="GO:0006103">
    <property type="term" value="P:2-oxoglutarate metabolic process"/>
    <property type="evidence" value="ECO:0007669"/>
    <property type="project" value="TreeGrafter"/>
</dbReference>
<dbReference type="GO" id="GO:0005739">
    <property type="term" value="C:mitochondrion"/>
    <property type="evidence" value="ECO:0007669"/>
    <property type="project" value="TreeGrafter"/>
</dbReference>
<keyword evidence="2 11" id="KW-0285">Flavoprotein</keyword>
<dbReference type="InterPro" id="IPR023753">
    <property type="entry name" value="FAD/NAD-binding_dom"/>
</dbReference>
<feature type="disulfide bond" description="Redox-active" evidence="10">
    <location>
        <begin position="89"/>
        <end position="94"/>
    </location>
</feature>
<evidence type="ECO:0000256" key="8">
    <source>
        <dbReference type="PIRSR" id="PIRSR000350-2"/>
    </source>
</evidence>
<dbReference type="SUPFAM" id="SSF55424">
    <property type="entry name" value="FAD/NAD-linked reductases, dimerisation (C-terminal) domain"/>
    <property type="match status" value="1"/>
</dbReference>
<keyword evidence="3 9" id="KW-0274">FAD</keyword>